<proteinExistence type="predicted"/>
<dbReference type="AlphaFoldDB" id="A0A4U0WWP0"/>
<dbReference type="Proteomes" id="UP000309340">
    <property type="component" value="Unassembled WGS sequence"/>
</dbReference>
<name>A0A4U0WWP0_9PEZI</name>
<gene>
    <name evidence="2" type="ORF">B0A55_07436</name>
</gene>
<evidence type="ECO:0000313" key="2">
    <source>
        <dbReference type="EMBL" id="TKA68160.1"/>
    </source>
</evidence>
<feature type="compositionally biased region" description="Gly residues" evidence="1">
    <location>
        <begin position="209"/>
        <end position="258"/>
    </location>
</feature>
<dbReference type="EMBL" id="NAJQ01000528">
    <property type="protein sequence ID" value="TKA68160.1"/>
    <property type="molecule type" value="Genomic_DNA"/>
</dbReference>
<reference evidence="2 3" key="1">
    <citation type="submission" date="2017-03" db="EMBL/GenBank/DDBJ databases">
        <title>Genomes of endolithic fungi from Antarctica.</title>
        <authorList>
            <person name="Coleine C."/>
            <person name="Masonjones S."/>
            <person name="Stajich J.E."/>
        </authorList>
    </citation>
    <scope>NUCLEOTIDE SEQUENCE [LARGE SCALE GENOMIC DNA]</scope>
    <source>
        <strain evidence="2 3">CCFEE 5184</strain>
    </source>
</reference>
<organism evidence="2 3">
    <name type="scientific">Friedmanniomyces simplex</name>
    <dbReference type="NCBI Taxonomy" id="329884"/>
    <lineage>
        <taxon>Eukaryota</taxon>
        <taxon>Fungi</taxon>
        <taxon>Dikarya</taxon>
        <taxon>Ascomycota</taxon>
        <taxon>Pezizomycotina</taxon>
        <taxon>Dothideomycetes</taxon>
        <taxon>Dothideomycetidae</taxon>
        <taxon>Mycosphaerellales</taxon>
        <taxon>Teratosphaeriaceae</taxon>
        <taxon>Friedmanniomyces</taxon>
    </lineage>
</organism>
<protein>
    <submittedName>
        <fullName evidence="2">Uncharacterized protein</fullName>
    </submittedName>
</protein>
<evidence type="ECO:0000313" key="3">
    <source>
        <dbReference type="Proteomes" id="UP000309340"/>
    </source>
</evidence>
<evidence type="ECO:0000256" key="1">
    <source>
        <dbReference type="SAM" id="MobiDB-lite"/>
    </source>
</evidence>
<feature type="region of interest" description="Disordered" evidence="1">
    <location>
        <begin position="165"/>
        <end position="279"/>
    </location>
</feature>
<feature type="compositionally biased region" description="Low complexity" evidence="1">
    <location>
        <begin position="196"/>
        <end position="208"/>
    </location>
</feature>
<dbReference type="OrthoDB" id="3931163at2759"/>
<sequence length="279" mass="28962">MSSLLSSVPRGTFRLHAAQLRHASNSTTTTSSLTTTNPTTTTAQLSLFKPPSSIISPWRCITGAQEWQTSTYAYNPSASRSLPTASRATDKLLRDFATAIPTRGLPSTGSNSTARAAVAQRRKKWEKIYMSGTTVKDYGDRVVVSAVLFDAGEAELKELKRRLAEVKERKKAQRATGGAGARRRRRPLSPPGGPAGATRGPMMGRTTGWMGGAGAGGAGGYGRGPPTGRTMGGMGGAGAGGAAGYGRGPPMATGGGGVEMRRLPGFGPAPPQRSTEPSR</sequence>
<accession>A0A4U0WWP0</accession>
<comment type="caution">
    <text evidence="2">The sequence shown here is derived from an EMBL/GenBank/DDBJ whole genome shotgun (WGS) entry which is preliminary data.</text>
</comment>
<keyword evidence="3" id="KW-1185">Reference proteome</keyword>